<evidence type="ECO:0000313" key="2">
    <source>
        <dbReference type="Proteomes" id="UP000237105"/>
    </source>
</evidence>
<dbReference type="EMBL" id="JXTB01000419">
    <property type="protein sequence ID" value="PON41258.1"/>
    <property type="molecule type" value="Genomic_DNA"/>
</dbReference>
<gene>
    <name evidence="1" type="ORF">PanWU01x14_290970</name>
</gene>
<evidence type="ECO:0000313" key="1">
    <source>
        <dbReference type="EMBL" id="PON41258.1"/>
    </source>
</evidence>
<proteinExistence type="predicted"/>
<accession>A0A2P5AXL5</accession>
<dbReference type="Proteomes" id="UP000237105">
    <property type="component" value="Unassembled WGS sequence"/>
</dbReference>
<reference evidence="2" key="1">
    <citation type="submission" date="2016-06" db="EMBL/GenBank/DDBJ databases">
        <title>Parallel loss of symbiosis genes in relatives of nitrogen-fixing non-legume Parasponia.</title>
        <authorList>
            <person name="Van Velzen R."/>
            <person name="Holmer R."/>
            <person name="Bu F."/>
            <person name="Rutten L."/>
            <person name="Van Zeijl A."/>
            <person name="Liu W."/>
            <person name="Santuari L."/>
            <person name="Cao Q."/>
            <person name="Sharma T."/>
            <person name="Shen D."/>
            <person name="Roswanjaya Y."/>
            <person name="Wardhani T."/>
            <person name="Kalhor M.S."/>
            <person name="Jansen J."/>
            <person name="Van den Hoogen J."/>
            <person name="Gungor B."/>
            <person name="Hartog M."/>
            <person name="Hontelez J."/>
            <person name="Verver J."/>
            <person name="Yang W.-C."/>
            <person name="Schijlen E."/>
            <person name="Repin R."/>
            <person name="Schilthuizen M."/>
            <person name="Schranz E."/>
            <person name="Heidstra R."/>
            <person name="Miyata K."/>
            <person name="Fedorova E."/>
            <person name="Kohlen W."/>
            <person name="Bisseling T."/>
            <person name="Smit S."/>
            <person name="Geurts R."/>
        </authorList>
    </citation>
    <scope>NUCLEOTIDE SEQUENCE [LARGE SCALE GENOMIC DNA]</scope>
    <source>
        <strain evidence="2">cv. WU1-14</strain>
    </source>
</reference>
<name>A0A2P5AXL5_PARAD</name>
<protein>
    <submittedName>
        <fullName evidence="1">Uncharacterized protein</fullName>
    </submittedName>
</protein>
<comment type="caution">
    <text evidence="1">The sequence shown here is derived from an EMBL/GenBank/DDBJ whole genome shotgun (WGS) entry which is preliminary data.</text>
</comment>
<organism evidence="1 2">
    <name type="scientific">Parasponia andersonii</name>
    <name type="common">Sponia andersonii</name>
    <dbReference type="NCBI Taxonomy" id="3476"/>
    <lineage>
        <taxon>Eukaryota</taxon>
        <taxon>Viridiplantae</taxon>
        <taxon>Streptophyta</taxon>
        <taxon>Embryophyta</taxon>
        <taxon>Tracheophyta</taxon>
        <taxon>Spermatophyta</taxon>
        <taxon>Magnoliopsida</taxon>
        <taxon>eudicotyledons</taxon>
        <taxon>Gunneridae</taxon>
        <taxon>Pentapetalae</taxon>
        <taxon>rosids</taxon>
        <taxon>fabids</taxon>
        <taxon>Rosales</taxon>
        <taxon>Cannabaceae</taxon>
        <taxon>Parasponia</taxon>
    </lineage>
</organism>
<dbReference type="AlphaFoldDB" id="A0A2P5AXL5"/>
<sequence>MVIPYQRNFLTNQLAREVGGGSRVLPLSAIGMGGQYQPNCPKGSWEVLPSSCYYGHQAARAATGLLM</sequence>
<keyword evidence="2" id="KW-1185">Reference proteome</keyword>